<sequence length="562" mass="63712">MNRSNPFKRLFFWLSGAGTETLEQCPNWEQRKYVAFGATVLVPCAFAFIACAYALSTLTDNAKVIYPVAAVWAFIILTIDRALLAGYRPFLSWWRKLSQFSLRMLVAVLMGLTIAHPLVLLLFRDTIQTVVEEERSVEMSQERAKFTVAKDKVRETINGIEQRMAALQQERKESYNAKFIIQDREDATAAIPGLTAEQQAELKAATDEATKPFRDRLDTVNQQADELTPQYAKLQTELGFWQAEFERELNGQRSGMRGEGPRARSIRADQLEPRRTETQRIGSLLEHLSAEKATLQTQVREAEKGAIATFETRLAEIATANKAEADRVAALKQRVEEDQATSFTEQQNAVRSAIDQQIETRNLEQKAAQAELAAIATEEQIRISSIQAEPRKDILTQTLALHGLFKAGSEGGEFAFGTYIVLTLLFMLVDTIPLIVKFFTKPGPYDTLLDRDEIAYDSEHRAFRQSHERYMEKLATGNLIAVTRNKRLENALIDGVEHSRAAREFLDSLIEMEKSFAAKIRMEQEEAFHAGPEKIAALEAIKKRFYEDMQHRMEVFFAGQRA</sequence>
<dbReference type="EMBL" id="JAPDDS010000003">
    <property type="protein sequence ID" value="MCW1884471.1"/>
    <property type="molecule type" value="Genomic_DNA"/>
</dbReference>
<keyword evidence="1" id="KW-0175">Coiled coil</keyword>
<feature type="transmembrane region" description="Helical" evidence="2">
    <location>
        <begin position="104"/>
        <end position="123"/>
    </location>
</feature>
<feature type="transmembrane region" description="Helical" evidence="2">
    <location>
        <begin position="64"/>
        <end position="84"/>
    </location>
</feature>
<keyword evidence="4" id="KW-1185">Reference proteome</keyword>
<feature type="coiled-coil region" evidence="1">
    <location>
        <begin position="150"/>
        <end position="177"/>
    </location>
</feature>
<dbReference type="Proteomes" id="UP001207930">
    <property type="component" value="Unassembled WGS sequence"/>
</dbReference>
<organism evidence="3 4">
    <name type="scientific">Luteolibacter flavescens</name>
    <dbReference type="NCBI Taxonomy" id="1859460"/>
    <lineage>
        <taxon>Bacteria</taxon>
        <taxon>Pseudomonadati</taxon>
        <taxon>Verrucomicrobiota</taxon>
        <taxon>Verrucomicrobiia</taxon>
        <taxon>Verrucomicrobiales</taxon>
        <taxon>Verrucomicrobiaceae</taxon>
        <taxon>Luteolibacter</taxon>
    </lineage>
</organism>
<keyword evidence="2" id="KW-0812">Transmembrane</keyword>
<keyword evidence="2" id="KW-0472">Membrane</keyword>
<name>A0ABT3FLL3_9BACT</name>
<evidence type="ECO:0000313" key="4">
    <source>
        <dbReference type="Proteomes" id="UP001207930"/>
    </source>
</evidence>
<keyword evidence="2" id="KW-1133">Transmembrane helix</keyword>
<gene>
    <name evidence="3" type="ORF">OKA04_06990</name>
</gene>
<comment type="caution">
    <text evidence="3">The sequence shown here is derived from an EMBL/GenBank/DDBJ whole genome shotgun (WGS) entry which is preliminary data.</text>
</comment>
<dbReference type="RefSeq" id="WP_264500431.1">
    <property type="nucleotide sequence ID" value="NZ_JAPDDS010000003.1"/>
</dbReference>
<protein>
    <submittedName>
        <fullName evidence="3">DUF4407 domain-containing protein</fullName>
    </submittedName>
</protein>
<feature type="transmembrane region" description="Helical" evidence="2">
    <location>
        <begin position="414"/>
        <end position="436"/>
    </location>
</feature>
<dbReference type="Pfam" id="PF14362">
    <property type="entry name" value="DUF4407"/>
    <property type="match status" value="2"/>
</dbReference>
<proteinExistence type="predicted"/>
<reference evidence="3 4" key="1">
    <citation type="submission" date="2022-10" db="EMBL/GenBank/DDBJ databases">
        <title>Luteolibacter flavescens strain MCCC 1K03193, whole genome shotgun sequencing project.</title>
        <authorList>
            <person name="Zhao G."/>
            <person name="Shen L."/>
        </authorList>
    </citation>
    <scope>NUCLEOTIDE SEQUENCE [LARGE SCALE GENOMIC DNA]</scope>
    <source>
        <strain evidence="3 4">MCCC 1K03193</strain>
    </source>
</reference>
<evidence type="ECO:0000313" key="3">
    <source>
        <dbReference type="EMBL" id="MCW1884471.1"/>
    </source>
</evidence>
<evidence type="ECO:0000256" key="2">
    <source>
        <dbReference type="SAM" id="Phobius"/>
    </source>
</evidence>
<accession>A0ABT3FLL3</accession>
<evidence type="ECO:0000256" key="1">
    <source>
        <dbReference type="SAM" id="Coils"/>
    </source>
</evidence>
<feature type="transmembrane region" description="Helical" evidence="2">
    <location>
        <begin position="33"/>
        <end position="58"/>
    </location>
</feature>
<dbReference type="InterPro" id="IPR025519">
    <property type="entry name" value="DUF4407"/>
</dbReference>